<dbReference type="GO" id="GO:0051537">
    <property type="term" value="F:2 iron, 2 sulfur cluster binding"/>
    <property type="evidence" value="ECO:0007669"/>
    <property type="project" value="UniProtKB-KW"/>
</dbReference>
<dbReference type="PANTHER" id="PTHR21266">
    <property type="entry name" value="IRON-SULFUR DOMAIN CONTAINING PROTEIN"/>
    <property type="match status" value="1"/>
</dbReference>
<dbReference type="PANTHER" id="PTHR21266:SF60">
    <property type="entry name" value="3-KETOSTEROID-9-ALPHA-MONOOXYGENASE, OXYGENASE COMPONENT"/>
    <property type="match status" value="1"/>
</dbReference>
<evidence type="ECO:0000256" key="6">
    <source>
        <dbReference type="ARBA" id="ARBA00023014"/>
    </source>
</evidence>
<keyword evidence="10" id="KW-1185">Reference proteome</keyword>
<name>A0A7W2TWY4_9GAMM</name>
<dbReference type="GO" id="GO:0016491">
    <property type="term" value="F:oxidoreductase activity"/>
    <property type="evidence" value="ECO:0007669"/>
    <property type="project" value="UniProtKB-KW"/>
</dbReference>
<dbReference type="Pfam" id="PF00355">
    <property type="entry name" value="Rieske"/>
    <property type="match status" value="1"/>
</dbReference>
<evidence type="ECO:0000256" key="1">
    <source>
        <dbReference type="ARBA" id="ARBA00001962"/>
    </source>
</evidence>
<dbReference type="GO" id="GO:0046872">
    <property type="term" value="F:metal ion binding"/>
    <property type="evidence" value="ECO:0007669"/>
    <property type="project" value="UniProtKB-KW"/>
</dbReference>
<dbReference type="EMBL" id="JACFXU010000014">
    <property type="protein sequence ID" value="MBA6413443.1"/>
    <property type="molecule type" value="Genomic_DNA"/>
</dbReference>
<dbReference type="Gene3D" id="2.102.10.10">
    <property type="entry name" value="Rieske [2Fe-2S] iron-sulphur domain"/>
    <property type="match status" value="1"/>
</dbReference>
<feature type="region of interest" description="Disordered" evidence="7">
    <location>
        <begin position="343"/>
        <end position="362"/>
    </location>
</feature>
<keyword evidence="5" id="KW-0408">Iron</keyword>
<keyword evidence="6" id="KW-0411">Iron-sulfur</keyword>
<dbReference type="Proteomes" id="UP000539350">
    <property type="component" value="Unassembled WGS sequence"/>
</dbReference>
<gene>
    <name evidence="9" type="ORF">H2508_10020</name>
</gene>
<accession>A0A7W2TWY4</accession>
<dbReference type="InterPro" id="IPR036922">
    <property type="entry name" value="Rieske_2Fe-2S_sf"/>
</dbReference>
<evidence type="ECO:0000256" key="4">
    <source>
        <dbReference type="ARBA" id="ARBA00023002"/>
    </source>
</evidence>
<evidence type="ECO:0000256" key="7">
    <source>
        <dbReference type="SAM" id="MobiDB-lite"/>
    </source>
</evidence>
<evidence type="ECO:0000256" key="5">
    <source>
        <dbReference type="ARBA" id="ARBA00023004"/>
    </source>
</evidence>
<dbReference type="InterPro" id="IPR017941">
    <property type="entry name" value="Rieske_2Fe-2S"/>
</dbReference>
<dbReference type="Gene3D" id="3.90.380.10">
    <property type="entry name" value="Naphthalene 1,2-dioxygenase Alpha Subunit, Chain A, domain 1"/>
    <property type="match status" value="1"/>
</dbReference>
<evidence type="ECO:0000256" key="3">
    <source>
        <dbReference type="ARBA" id="ARBA00022723"/>
    </source>
</evidence>
<evidence type="ECO:0000259" key="8">
    <source>
        <dbReference type="PROSITE" id="PS51296"/>
    </source>
</evidence>
<sequence>MATAAEYGLGPNTFPRGWFIVAESKELDQGPMAVRFWGQDLALYRGESGKPVLLDAYCAHMGTHLTNSDSAMIVKNGMQIEGDSIRCPYHGWRYNSDGDVDDIPYHDGPCPKSASIRSYPVVDNMGIVMAWFDPDGREPDFEPPFLEQWDDPQWVRWELDHLGELDIHPQEILDNMADARHLGPTHGAPCEYFENEFKDHIVVQRQGGQMQLYNTYLYTTTWYTGPGILLSKQVFGDNEIFELIANTPVDDGRVKCWHACLYRGNASPANNADRAAAKQAQANALVAFSADFNIWKNKRPAVKVMQLKNDGPFKHVRQWYGQFYQSPEEAKKTQQSLNGKMYTNGMDKPEDRGHDIDQGLPI</sequence>
<comment type="cofactor">
    <cofactor evidence="1">
        <name>Fe cation</name>
        <dbReference type="ChEBI" id="CHEBI:24875"/>
    </cofactor>
</comment>
<dbReference type="InterPro" id="IPR050584">
    <property type="entry name" value="Cholesterol_7-desaturase"/>
</dbReference>
<reference evidence="9 10" key="1">
    <citation type="submission" date="2020-07" db="EMBL/GenBank/DDBJ databases">
        <title>Halieaceae bacterium, F7430, whole genome shotgun sequencing project.</title>
        <authorList>
            <person name="Jiang S."/>
            <person name="Liu Z.W."/>
            <person name="Du Z.J."/>
        </authorList>
    </citation>
    <scope>NUCLEOTIDE SEQUENCE [LARGE SCALE GENOMIC DNA]</scope>
    <source>
        <strain evidence="9 10">F7430</strain>
    </source>
</reference>
<dbReference type="GO" id="GO:0008203">
    <property type="term" value="P:cholesterol metabolic process"/>
    <property type="evidence" value="ECO:0007669"/>
    <property type="project" value="InterPro"/>
</dbReference>
<evidence type="ECO:0000313" key="9">
    <source>
        <dbReference type="EMBL" id="MBA6413443.1"/>
    </source>
</evidence>
<comment type="caution">
    <text evidence="9">The sequence shown here is derived from an EMBL/GenBank/DDBJ whole genome shotgun (WGS) entry which is preliminary data.</text>
</comment>
<evidence type="ECO:0000256" key="2">
    <source>
        <dbReference type="ARBA" id="ARBA00022714"/>
    </source>
</evidence>
<dbReference type="SUPFAM" id="SSF50022">
    <property type="entry name" value="ISP domain"/>
    <property type="match status" value="1"/>
</dbReference>
<feature type="compositionally biased region" description="Basic and acidic residues" evidence="7">
    <location>
        <begin position="347"/>
        <end position="362"/>
    </location>
</feature>
<dbReference type="AlphaFoldDB" id="A0A7W2TWY4"/>
<evidence type="ECO:0000313" key="10">
    <source>
        <dbReference type="Proteomes" id="UP000539350"/>
    </source>
</evidence>
<keyword evidence="4" id="KW-0560">Oxidoreductase</keyword>
<keyword evidence="2" id="KW-0001">2Fe-2S</keyword>
<feature type="domain" description="Rieske" evidence="8">
    <location>
        <begin position="18"/>
        <end position="130"/>
    </location>
</feature>
<dbReference type="SUPFAM" id="SSF55961">
    <property type="entry name" value="Bet v1-like"/>
    <property type="match status" value="1"/>
</dbReference>
<dbReference type="PROSITE" id="PS51296">
    <property type="entry name" value="RIESKE"/>
    <property type="match status" value="1"/>
</dbReference>
<dbReference type="RefSeq" id="WP_182172665.1">
    <property type="nucleotide sequence ID" value="NZ_JACFXU010000014.1"/>
</dbReference>
<proteinExistence type="predicted"/>
<protein>
    <submittedName>
        <fullName evidence="9">Rieske (2Fe-2S) protein</fullName>
    </submittedName>
</protein>
<dbReference type="GO" id="GO:0005737">
    <property type="term" value="C:cytoplasm"/>
    <property type="evidence" value="ECO:0007669"/>
    <property type="project" value="TreeGrafter"/>
</dbReference>
<dbReference type="CDD" id="cd03469">
    <property type="entry name" value="Rieske_RO_Alpha_N"/>
    <property type="match status" value="1"/>
</dbReference>
<dbReference type="InterPro" id="IPR045605">
    <property type="entry name" value="KshA-like_C"/>
</dbReference>
<dbReference type="Pfam" id="PF19298">
    <property type="entry name" value="KshA_C"/>
    <property type="match status" value="1"/>
</dbReference>
<organism evidence="9 10">
    <name type="scientific">Sediminihaliea albiluteola</name>
    <dbReference type="NCBI Taxonomy" id="2758564"/>
    <lineage>
        <taxon>Bacteria</taxon>
        <taxon>Pseudomonadati</taxon>
        <taxon>Pseudomonadota</taxon>
        <taxon>Gammaproteobacteria</taxon>
        <taxon>Cellvibrionales</taxon>
        <taxon>Halieaceae</taxon>
        <taxon>Sediminihaliea</taxon>
    </lineage>
</organism>
<keyword evidence="3" id="KW-0479">Metal-binding</keyword>